<name>A0ABT2ZPF4_9RHOB</name>
<protein>
    <recommendedName>
        <fullName evidence="3">Glutathione-dependent peroxiredoxin</fullName>
        <ecNumber evidence="3">1.11.1.27</ecNumber>
    </recommendedName>
</protein>
<dbReference type="InterPro" id="IPR013740">
    <property type="entry name" value="Redoxin"/>
</dbReference>
<comment type="caution">
    <text evidence="5">The sequence shown here is derived from an EMBL/GenBank/DDBJ whole genome shotgun (WGS) entry which is preliminary data.</text>
</comment>
<evidence type="ECO:0000256" key="3">
    <source>
        <dbReference type="RuleBase" id="RU366011"/>
    </source>
</evidence>
<keyword evidence="2 3" id="KW-0560">Oxidoreductase</keyword>
<comment type="function">
    <text evidence="3">Thiol-specific peroxidase that catalyzes the reduction of hydrogen peroxide and organic hydroperoxides to water and alcohols, respectively. Plays a role in cell protection against oxidative stress by detoxifying peroxides.</text>
</comment>
<comment type="similarity">
    <text evidence="3">Belongs to the peroxiredoxin family. Prx5 subfamily.</text>
</comment>
<dbReference type="EC" id="1.11.1.27" evidence="3"/>
<dbReference type="PANTHER" id="PTHR10430:SF16">
    <property type="entry name" value="PEROXIREDOXIN-5, MITOCHONDRIAL"/>
    <property type="match status" value="1"/>
</dbReference>
<gene>
    <name evidence="5" type="ORF">OEZ71_12040</name>
</gene>
<dbReference type="EMBL" id="JAOWKZ010000003">
    <property type="protein sequence ID" value="MCV2873024.1"/>
    <property type="molecule type" value="Genomic_DNA"/>
</dbReference>
<dbReference type="Proteomes" id="UP001652564">
    <property type="component" value="Unassembled WGS sequence"/>
</dbReference>
<evidence type="ECO:0000256" key="2">
    <source>
        <dbReference type="ARBA" id="ARBA00023002"/>
    </source>
</evidence>
<dbReference type="Gene3D" id="3.40.30.10">
    <property type="entry name" value="Glutaredoxin"/>
    <property type="match status" value="1"/>
</dbReference>
<keyword evidence="1 3" id="KW-0575">Peroxidase</keyword>
<evidence type="ECO:0000259" key="4">
    <source>
        <dbReference type="PROSITE" id="PS51352"/>
    </source>
</evidence>
<dbReference type="CDD" id="cd03013">
    <property type="entry name" value="PRX5_like"/>
    <property type="match status" value="1"/>
</dbReference>
<dbReference type="PANTHER" id="PTHR10430">
    <property type="entry name" value="PEROXIREDOXIN"/>
    <property type="match status" value="1"/>
</dbReference>
<dbReference type="InterPro" id="IPR036249">
    <property type="entry name" value="Thioredoxin-like_sf"/>
</dbReference>
<proteinExistence type="inferred from homology"/>
<keyword evidence="3" id="KW-0049">Antioxidant</keyword>
<organism evidence="5 6">
    <name type="scientific">Albidovulum litorale</name>
    <dbReference type="NCBI Taxonomy" id="2984134"/>
    <lineage>
        <taxon>Bacteria</taxon>
        <taxon>Pseudomonadati</taxon>
        <taxon>Pseudomonadota</taxon>
        <taxon>Alphaproteobacteria</taxon>
        <taxon>Rhodobacterales</taxon>
        <taxon>Paracoccaceae</taxon>
        <taxon>Albidovulum</taxon>
    </lineage>
</organism>
<sequence>MPLISFDDITALSEDEMKTGSRVPSTPVQQLADGEVRQIDLAARSAGKTMVLVAVPGAFTPTCTDDHVPGYLRDAEAFRDAGVDEIIILATSDFFVVRAWADQFDPPETVQFMADGSQKFARDAGQVLDLMDLGLGLRTQRYAAVIRDERVDWMAIEPDATAVTITASGEVLSHLAR</sequence>
<dbReference type="InterPro" id="IPR037944">
    <property type="entry name" value="PRX5-like"/>
</dbReference>
<reference evidence="5 6" key="1">
    <citation type="submission" date="2022-10" db="EMBL/GenBank/DDBJ databases">
        <title>Defluviimonas sp. nov., isolated from ocean surface sediments.</title>
        <authorList>
            <person name="He W."/>
            <person name="Wang L."/>
            <person name="Zhang D.-F."/>
        </authorList>
    </citation>
    <scope>NUCLEOTIDE SEQUENCE [LARGE SCALE GENOMIC DNA]</scope>
    <source>
        <strain evidence="5 6">WL0050</strain>
    </source>
</reference>
<keyword evidence="3" id="KW-0676">Redox-active center</keyword>
<dbReference type="InterPro" id="IPR013766">
    <property type="entry name" value="Thioredoxin_domain"/>
</dbReference>
<evidence type="ECO:0000256" key="1">
    <source>
        <dbReference type="ARBA" id="ARBA00022559"/>
    </source>
</evidence>
<evidence type="ECO:0000313" key="5">
    <source>
        <dbReference type="EMBL" id="MCV2873024.1"/>
    </source>
</evidence>
<keyword evidence="6" id="KW-1185">Reference proteome</keyword>
<comment type="catalytic activity">
    <reaction evidence="3">
        <text>a hydroperoxide + 2 glutathione = an alcohol + glutathione disulfide + H2O</text>
        <dbReference type="Rhea" id="RHEA:62632"/>
        <dbReference type="ChEBI" id="CHEBI:15377"/>
        <dbReference type="ChEBI" id="CHEBI:30879"/>
        <dbReference type="ChEBI" id="CHEBI:35924"/>
        <dbReference type="ChEBI" id="CHEBI:57925"/>
        <dbReference type="ChEBI" id="CHEBI:58297"/>
        <dbReference type="EC" id="1.11.1.27"/>
    </reaction>
</comment>
<feature type="domain" description="Thioredoxin" evidence="4">
    <location>
        <begin position="17"/>
        <end position="156"/>
    </location>
</feature>
<dbReference type="SUPFAM" id="SSF52833">
    <property type="entry name" value="Thioredoxin-like"/>
    <property type="match status" value="1"/>
</dbReference>
<dbReference type="Pfam" id="PF08534">
    <property type="entry name" value="Redoxin"/>
    <property type="match status" value="1"/>
</dbReference>
<dbReference type="PROSITE" id="PS51352">
    <property type="entry name" value="THIOREDOXIN_2"/>
    <property type="match status" value="1"/>
</dbReference>
<accession>A0ABT2ZPF4</accession>
<evidence type="ECO:0000313" key="6">
    <source>
        <dbReference type="Proteomes" id="UP001652564"/>
    </source>
</evidence>
<dbReference type="RefSeq" id="WP_263740242.1">
    <property type="nucleotide sequence ID" value="NZ_JAOWKZ010000003.1"/>
</dbReference>